<organism evidence="1 2">
    <name type="scientific">Proteiniclasticum ruminis</name>
    <dbReference type="NCBI Taxonomy" id="398199"/>
    <lineage>
        <taxon>Bacteria</taxon>
        <taxon>Bacillati</taxon>
        <taxon>Bacillota</taxon>
        <taxon>Clostridia</taxon>
        <taxon>Eubacteriales</taxon>
        <taxon>Clostridiaceae</taxon>
        <taxon>Proteiniclasticum</taxon>
    </lineage>
</organism>
<evidence type="ECO:0000313" key="1">
    <source>
        <dbReference type="EMBL" id="SFO18327.1"/>
    </source>
</evidence>
<evidence type="ECO:0000313" key="2">
    <source>
        <dbReference type="Proteomes" id="UP000181899"/>
    </source>
</evidence>
<sequence length="34" mass="4014">MIENLEIEEFTTITKAFVIDIIFEFYLCIIVTNS</sequence>
<dbReference type="Proteomes" id="UP000181899">
    <property type="component" value="Unassembled WGS sequence"/>
</dbReference>
<accession>A0A1I5F3L9</accession>
<proteinExistence type="predicted"/>
<protein>
    <submittedName>
        <fullName evidence="1">Uncharacterized protein</fullName>
    </submittedName>
</protein>
<dbReference type="EMBL" id="FOVK01000028">
    <property type="protein sequence ID" value="SFO18327.1"/>
    <property type="molecule type" value="Genomic_DNA"/>
</dbReference>
<name>A0A1I5F3L9_9CLOT</name>
<keyword evidence="2" id="KW-1185">Reference proteome</keyword>
<reference evidence="1 2" key="1">
    <citation type="submission" date="2016-10" db="EMBL/GenBank/DDBJ databases">
        <authorList>
            <person name="de Groot N.N."/>
        </authorList>
    </citation>
    <scope>NUCLEOTIDE SEQUENCE [LARGE SCALE GENOMIC DNA]</scope>
    <source>
        <strain evidence="1 2">ML2</strain>
    </source>
</reference>
<dbReference type="AlphaFoldDB" id="A0A1I5F3L9"/>
<gene>
    <name evidence="1" type="ORF">SAMN04488695_1286</name>
</gene>